<evidence type="ECO:0000259" key="2">
    <source>
        <dbReference type="Pfam" id="PF05685"/>
    </source>
</evidence>
<dbReference type="Pfam" id="PF05685">
    <property type="entry name" value="Uma2"/>
    <property type="match status" value="1"/>
</dbReference>
<dbReference type="CDD" id="cd06260">
    <property type="entry name" value="DUF820-like"/>
    <property type="match status" value="1"/>
</dbReference>
<keyword evidence="3" id="KW-0255">Endonuclease</keyword>
<comment type="caution">
    <text evidence="3">The sequence shown here is derived from an EMBL/GenBank/DDBJ whole genome shotgun (WGS) entry which is preliminary data.</text>
</comment>
<dbReference type="InterPro" id="IPR011335">
    <property type="entry name" value="Restrct_endonuc-II-like"/>
</dbReference>
<evidence type="ECO:0000313" key="3">
    <source>
        <dbReference type="EMBL" id="MDC0685702.1"/>
    </source>
</evidence>
<reference evidence="3 4" key="1">
    <citation type="submission" date="2023-01" db="EMBL/GenBank/DDBJ databases">
        <title>Minimal conservation of predation-associated metabolite biosynthetic gene clusters underscores biosynthetic potential of Myxococcota including descriptions for ten novel species: Archangium lansinium sp. nov., Myxococcus landrumus sp. nov., Nannocystis bai.</title>
        <authorList>
            <person name="Ahearne A."/>
            <person name="Stevens C."/>
            <person name="Dowd S."/>
        </authorList>
    </citation>
    <scope>NUCLEOTIDE SEQUENCE [LARGE SCALE GENOMIC DNA]</scope>
    <source>
        <strain evidence="3 4">WIWO2</strain>
    </source>
</reference>
<evidence type="ECO:0000313" key="4">
    <source>
        <dbReference type="Proteomes" id="UP001217485"/>
    </source>
</evidence>
<dbReference type="Gene3D" id="3.90.1570.10">
    <property type="entry name" value="tt1808, chain A"/>
    <property type="match status" value="1"/>
</dbReference>
<keyword evidence="4" id="KW-1185">Reference proteome</keyword>
<dbReference type="InterPro" id="IPR012296">
    <property type="entry name" value="Nuclease_put_TT1808"/>
</dbReference>
<dbReference type="GO" id="GO:0004519">
    <property type="term" value="F:endonuclease activity"/>
    <property type="evidence" value="ECO:0007669"/>
    <property type="project" value="UniProtKB-KW"/>
</dbReference>
<evidence type="ECO:0000256" key="1">
    <source>
        <dbReference type="SAM" id="MobiDB-lite"/>
    </source>
</evidence>
<sequence length="305" mass="35307">MVQALPAGYLFDPADPRAPTSEQWARMTPAERARVVDMLPAEVPLELMPPEGDAHRKAKRDALDALDGFFRRTARKIYLSSELAVFYPGEPRFAPDLLAVVDVEPHERMRWAVDHEGKGLDLVIEVHVAGSRTKDHKLNVDRYARLGIREYFLFDRARLRLHAYRLPAAQESDPSRPRAYQRIVPQAGRFASEVLGLDLLVDGPRLRFFAGNAPLEDADEMIARLGGMLDQVISHQEDAQRVAEELAAELDRERHLREEEQRLREEEQRLREEEQRLREEEQRLREETERQLAQARAEIERLKSR</sequence>
<dbReference type="PANTHER" id="PTHR33352:SF2">
    <property type="entry name" value="SLL0995 PROTEIN"/>
    <property type="match status" value="1"/>
</dbReference>
<feature type="region of interest" description="Disordered" evidence="1">
    <location>
        <begin position="259"/>
        <end position="290"/>
    </location>
</feature>
<dbReference type="InterPro" id="IPR008538">
    <property type="entry name" value="Uma2"/>
</dbReference>
<dbReference type="PANTHER" id="PTHR33352">
    <property type="entry name" value="SLR1095 PROTEIN"/>
    <property type="match status" value="1"/>
</dbReference>
<dbReference type="SUPFAM" id="SSF52980">
    <property type="entry name" value="Restriction endonuclease-like"/>
    <property type="match status" value="1"/>
</dbReference>
<dbReference type="RefSeq" id="WP_272104143.1">
    <property type="nucleotide sequence ID" value="NZ_JAQNDK010000007.1"/>
</dbReference>
<feature type="domain" description="Putative restriction endonuclease" evidence="2">
    <location>
        <begin position="45"/>
        <end position="171"/>
    </location>
</feature>
<protein>
    <submittedName>
        <fullName evidence="3">Uma2 family endonuclease</fullName>
    </submittedName>
</protein>
<keyword evidence="3" id="KW-0540">Nuclease</keyword>
<gene>
    <name evidence="3" type="ORF">POL72_48815</name>
</gene>
<accession>A0ABT5CKU1</accession>
<keyword evidence="3" id="KW-0378">Hydrolase</keyword>
<name>A0ABT5CKU1_9BACT</name>
<dbReference type="Proteomes" id="UP001217485">
    <property type="component" value="Unassembled WGS sequence"/>
</dbReference>
<proteinExistence type="predicted"/>
<dbReference type="EMBL" id="JAQNDK010000007">
    <property type="protein sequence ID" value="MDC0685702.1"/>
    <property type="molecule type" value="Genomic_DNA"/>
</dbReference>
<organism evidence="3 4">
    <name type="scientific">Sorangium atrum</name>
    <dbReference type="NCBI Taxonomy" id="2995308"/>
    <lineage>
        <taxon>Bacteria</taxon>
        <taxon>Pseudomonadati</taxon>
        <taxon>Myxococcota</taxon>
        <taxon>Polyangia</taxon>
        <taxon>Polyangiales</taxon>
        <taxon>Polyangiaceae</taxon>
        <taxon>Sorangium</taxon>
    </lineage>
</organism>